<keyword evidence="5 14" id="KW-0347">Helicase</keyword>
<dbReference type="AlphaFoldDB" id="A0A0K1ETF7"/>
<evidence type="ECO:0000256" key="8">
    <source>
        <dbReference type="ARBA" id="ARBA00023125"/>
    </source>
</evidence>
<sequence>MTTQPQKATAAGAESAASPAGATATSQAATSQAATSQVATSQVATTGRVLPDGEARRRIREDLRSTLIVEAAAGTGKTTALVSRIVEVLRRAPEEGGGTLDRIVAVTFTEKAAGEMKLRLRAGIEHARALAAERPDERGRLEAALAHLEAARIGTIHSFCADLLREQPVEALVDPLFQVAADDEAQSLFDQAFDAWFQRALSEPPEGVRRILRRRSRADSNGPRALLRDSAWRLADHRDFGCPWRRDPFPRTQAIDAVIDELTALAALAAHAESESDYLAQNLFKLGRYLAELQRREEVTGERDHDGLEAELVELGRWKEWRWRGGGKYYGGGLTRAEVLTQRDRAKAALDDLLMRLNADLAACLHRELRPPIQAYEVLKTRAGRLDFLDLLLRTRDLLRRGRAVREELQRRFTHLFVDEFQDTDPLQAEILILLAADHPRETDWTRAQVIPGKLFVVGDPKQSIYRFRRADVALYEATKLRLVSSGAEVLYLSTSFRSVPSIQEAVNAAFAPLMQGAATSASSTDEVSDGSRSTVQSPATQAQYVALERFRDDPPGQPAIVALAVPRPYGEYGRIVDFKVRESIPSAVAAFIHHAIQARRWMVTERERPNERVPLEARHVCLLFKRFQTFGEDTTRAYVRALEARRIPHVLVGGRSFHEREEVMAVRNALTAIEWPDDELSVYATLRGPLFALTDDVLLLYRHRFRSLHPLIAQDEADLAFTSTAGGQPLAEVGVALSVLGRLHRQRNRRSIADTLGLLLEETRAHAGIAIWPTGEQALANVLRVMDLGRRFENSGATSFRAFVERLAADAERGEAAEAPVVEEGTEGVRIMTVHRAKGLEFPVVILADPTTPAVHQNPSRYVDPERGLWAESIAGCLPVELWDRREEVLRRDREESVRLAYVAATRARELLVVPAVGDATGTTIGEPWLDVLNPVLFPQPKQRRHPTASPGCPPFGPDSVLERPARAEASERDSVAPGQHAPQRGRHGVVWWDPHTLDLDREPAAGLRQQRILQADDDGALSSASEKAHEGWLSDRSHAIQSGAIASLRVRGVSTLSKEVARRASEAEEAAQRATEVERAPRSAGEVVEPLAPDATSPPPSLAPLPPLDTTPREITFDATVVRRRGRPRGNRFGTLVHSVLAEVELEAERPQIAAVAETQARILGATSDELDAAVDSALIALQHPLLRRAAESARRGDCVREMPVMLTLADGTVVEGSVDLAFREETAGTALWTVVDFKTDLDPTDSSVRYETQLRLYAEAIEAATGERAQGIVLAI</sequence>
<dbReference type="GO" id="GO:0000725">
    <property type="term" value="P:recombinational repair"/>
    <property type="evidence" value="ECO:0007669"/>
    <property type="project" value="TreeGrafter"/>
</dbReference>
<comment type="catalytic activity">
    <reaction evidence="11">
        <text>Couples ATP hydrolysis with the unwinding of duplex DNA by translocating in the 3'-5' direction.</text>
        <dbReference type="EC" id="5.6.2.4"/>
    </reaction>
</comment>
<keyword evidence="10" id="KW-0413">Isomerase</keyword>
<protein>
    <recommendedName>
        <fullName evidence="12">DNA 3'-5' helicase</fullName>
        <ecNumber evidence="12">5.6.2.4</ecNumber>
    </recommendedName>
</protein>
<dbReference type="Pfam" id="PF13361">
    <property type="entry name" value="UvrD_C"/>
    <property type="match status" value="1"/>
</dbReference>
<dbReference type="PATRIC" id="fig|52.7.peg.9287"/>
<dbReference type="InterPro" id="IPR027417">
    <property type="entry name" value="P-loop_NTPase"/>
</dbReference>
<dbReference type="InterPro" id="IPR038726">
    <property type="entry name" value="PDDEXK_AddAB-type"/>
</dbReference>
<dbReference type="GO" id="GO:0009338">
    <property type="term" value="C:exodeoxyribonuclease V complex"/>
    <property type="evidence" value="ECO:0007669"/>
    <property type="project" value="TreeGrafter"/>
</dbReference>
<evidence type="ECO:0000256" key="14">
    <source>
        <dbReference type="PROSITE-ProRule" id="PRU00560"/>
    </source>
</evidence>
<dbReference type="PROSITE" id="PS51198">
    <property type="entry name" value="UVRD_HELICASE_ATP_BIND"/>
    <property type="match status" value="1"/>
</dbReference>
<dbReference type="Gene3D" id="3.40.50.300">
    <property type="entry name" value="P-loop containing nucleotide triphosphate hydrolases"/>
    <property type="match status" value="3"/>
</dbReference>
<dbReference type="KEGG" id="ccro:CMC5_084500"/>
<keyword evidence="2 14" id="KW-0547">Nucleotide-binding</keyword>
<dbReference type="GO" id="GO:0005829">
    <property type="term" value="C:cytosol"/>
    <property type="evidence" value="ECO:0007669"/>
    <property type="project" value="TreeGrafter"/>
</dbReference>
<evidence type="ECO:0000256" key="9">
    <source>
        <dbReference type="ARBA" id="ARBA00023204"/>
    </source>
</evidence>
<dbReference type="Pfam" id="PF12705">
    <property type="entry name" value="PDDEXK_1"/>
    <property type="match status" value="1"/>
</dbReference>
<evidence type="ECO:0000313" key="18">
    <source>
        <dbReference type="EMBL" id="AKT44210.1"/>
    </source>
</evidence>
<evidence type="ECO:0000256" key="13">
    <source>
        <dbReference type="ARBA" id="ARBA00048988"/>
    </source>
</evidence>
<evidence type="ECO:0000256" key="3">
    <source>
        <dbReference type="ARBA" id="ARBA00022763"/>
    </source>
</evidence>
<feature type="domain" description="UvrD-like helicase C-terminal" evidence="17">
    <location>
        <begin position="543"/>
        <end position="840"/>
    </location>
</feature>
<keyword evidence="8" id="KW-0238">DNA-binding</keyword>
<dbReference type="PANTHER" id="PTHR11070">
    <property type="entry name" value="UVRD / RECB / PCRA DNA HELICASE FAMILY MEMBER"/>
    <property type="match status" value="1"/>
</dbReference>
<dbReference type="GO" id="GO:0005524">
    <property type="term" value="F:ATP binding"/>
    <property type="evidence" value="ECO:0007669"/>
    <property type="project" value="UniProtKB-UniRule"/>
</dbReference>
<comment type="catalytic activity">
    <reaction evidence="13">
        <text>ATP + H2O = ADP + phosphate + H(+)</text>
        <dbReference type="Rhea" id="RHEA:13065"/>
        <dbReference type="ChEBI" id="CHEBI:15377"/>
        <dbReference type="ChEBI" id="CHEBI:15378"/>
        <dbReference type="ChEBI" id="CHEBI:30616"/>
        <dbReference type="ChEBI" id="CHEBI:43474"/>
        <dbReference type="ChEBI" id="CHEBI:456216"/>
        <dbReference type="EC" id="5.6.2.4"/>
    </reaction>
</comment>
<dbReference type="Proteomes" id="UP000067626">
    <property type="component" value="Chromosome"/>
</dbReference>
<dbReference type="InterPro" id="IPR014016">
    <property type="entry name" value="UvrD-like_ATP-bd"/>
</dbReference>
<dbReference type="EC" id="5.6.2.4" evidence="12"/>
<dbReference type="GO" id="GO:0043138">
    <property type="term" value="F:3'-5' DNA helicase activity"/>
    <property type="evidence" value="ECO:0007669"/>
    <property type="project" value="UniProtKB-EC"/>
</dbReference>
<evidence type="ECO:0000256" key="11">
    <source>
        <dbReference type="ARBA" id="ARBA00034617"/>
    </source>
</evidence>
<dbReference type="SUPFAM" id="SSF52540">
    <property type="entry name" value="P-loop containing nucleoside triphosphate hydrolases"/>
    <property type="match status" value="1"/>
</dbReference>
<evidence type="ECO:0000256" key="10">
    <source>
        <dbReference type="ARBA" id="ARBA00023235"/>
    </source>
</evidence>
<dbReference type="InterPro" id="IPR000212">
    <property type="entry name" value="DNA_helicase_UvrD/REP"/>
</dbReference>
<evidence type="ECO:0000256" key="2">
    <source>
        <dbReference type="ARBA" id="ARBA00022741"/>
    </source>
</evidence>
<dbReference type="Pfam" id="PF00580">
    <property type="entry name" value="UvrD-helicase"/>
    <property type="match status" value="1"/>
</dbReference>
<evidence type="ECO:0000256" key="12">
    <source>
        <dbReference type="ARBA" id="ARBA00034808"/>
    </source>
</evidence>
<dbReference type="SUPFAM" id="SSF52980">
    <property type="entry name" value="Restriction endonuclease-like"/>
    <property type="match status" value="1"/>
</dbReference>
<feature type="region of interest" description="Disordered" evidence="15">
    <location>
        <begin position="942"/>
        <end position="991"/>
    </location>
</feature>
<dbReference type="STRING" id="52.CMC5_084500"/>
<reference evidence="18 19" key="1">
    <citation type="submission" date="2015-07" db="EMBL/GenBank/DDBJ databases">
        <title>Genome analysis of myxobacterium Chondromyces crocatus Cm c5 reveals a high potential for natural compound synthesis and the genetic basis for the loss of fruiting body formation.</title>
        <authorList>
            <person name="Zaburannyi N."/>
            <person name="Bunk B."/>
            <person name="Maier J."/>
            <person name="Overmann J."/>
            <person name="Mueller R."/>
        </authorList>
    </citation>
    <scope>NUCLEOTIDE SEQUENCE [LARGE SCALE GENOMIC DNA]</scope>
    <source>
        <strain evidence="18 19">Cm c5</strain>
    </source>
</reference>
<gene>
    <name evidence="18" type="ORF">CMC5_084500</name>
</gene>
<evidence type="ECO:0000256" key="6">
    <source>
        <dbReference type="ARBA" id="ARBA00022839"/>
    </source>
</evidence>
<keyword evidence="3" id="KW-0227">DNA damage</keyword>
<evidence type="ECO:0000259" key="16">
    <source>
        <dbReference type="PROSITE" id="PS51198"/>
    </source>
</evidence>
<evidence type="ECO:0000256" key="5">
    <source>
        <dbReference type="ARBA" id="ARBA00022806"/>
    </source>
</evidence>
<feature type="binding site" evidence="14">
    <location>
        <begin position="71"/>
        <end position="78"/>
    </location>
    <ligand>
        <name>ATP</name>
        <dbReference type="ChEBI" id="CHEBI:30616"/>
    </ligand>
</feature>
<dbReference type="RefSeq" id="WP_245678180.1">
    <property type="nucleotide sequence ID" value="NZ_CP012159.1"/>
</dbReference>
<feature type="compositionally biased region" description="Low complexity" evidence="15">
    <location>
        <begin position="8"/>
        <end position="46"/>
    </location>
</feature>
<evidence type="ECO:0000256" key="1">
    <source>
        <dbReference type="ARBA" id="ARBA00022722"/>
    </source>
</evidence>
<keyword evidence="19" id="KW-1185">Reference proteome</keyword>
<feature type="domain" description="UvrD-like helicase ATP-binding" evidence="16">
    <location>
        <begin position="50"/>
        <end position="500"/>
    </location>
</feature>
<dbReference type="GO" id="GO:0003677">
    <property type="term" value="F:DNA binding"/>
    <property type="evidence" value="ECO:0007669"/>
    <property type="project" value="UniProtKB-KW"/>
</dbReference>
<dbReference type="EMBL" id="CP012159">
    <property type="protein sequence ID" value="AKT44210.1"/>
    <property type="molecule type" value="Genomic_DNA"/>
</dbReference>
<dbReference type="Gene3D" id="3.90.320.10">
    <property type="match status" value="1"/>
</dbReference>
<evidence type="ECO:0000256" key="4">
    <source>
        <dbReference type="ARBA" id="ARBA00022801"/>
    </source>
</evidence>
<dbReference type="GO" id="GO:0004527">
    <property type="term" value="F:exonuclease activity"/>
    <property type="evidence" value="ECO:0007669"/>
    <property type="project" value="UniProtKB-KW"/>
</dbReference>
<dbReference type="InterPro" id="IPR011604">
    <property type="entry name" value="PDDEXK-like_dom_sf"/>
</dbReference>
<dbReference type="PROSITE" id="PS51217">
    <property type="entry name" value="UVRD_HELICASE_CTER"/>
    <property type="match status" value="1"/>
</dbReference>
<feature type="region of interest" description="Disordered" evidence="15">
    <location>
        <begin position="1"/>
        <end position="56"/>
    </location>
</feature>
<feature type="region of interest" description="Disordered" evidence="15">
    <location>
        <begin position="1065"/>
        <end position="1114"/>
    </location>
</feature>
<dbReference type="PANTHER" id="PTHR11070:SF23">
    <property type="entry name" value="RECBCD ENZYME SUBUNIT RECB"/>
    <property type="match status" value="1"/>
</dbReference>
<dbReference type="InterPro" id="IPR011335">
    <property type="entry name" value="Restrct_endonuc-II-like"/>
</dbReference>
<evidence type="ECO:0000256" key="7">
    <source>
        <dbReference type="ARBA" id="ARBA00022840"/>
    </source>
</evidence>
<evidence type="ECO:0000256" key="15">
    <source>
        <dbReference type="SAM" id="MobiDB-lite"/>
    </source>
</evidence>
<feature type="compositionally biased region" description="Pro residues" evidence="15">
    <location>
        <begin position="1098"/>
        <end position="1111"/>
    </location>
</feature>
<keyword evidence="1" id="KW-0540">Nuclease</keyword>
<dbReference type="Gene3D" id="1.10.486.10">
    <property type="entry name" value="PCRA, domain 4"/>
    <property type="match status" value="1"/>
</dbReference>
<keyword evidence="6" id="KW-0269">Exonuclease</keyword>
<evidence type="ECO:0000313" key="19">
    <source>
        <dbReference type="Proteomes" id="UP000067626"/>
    </source>
</evidence>
<keyword evidence="7 14" id="KW-0067">ATP-binding</keyword>
<accession>A0A0K1ETF7</accession>
<proteinExistence type="predicted"/>
<organism evidence="18 19">
    <name type="scientific">Chondromyces crocatus</name>
    <dbReference type="NCBI Taxonomy" id="52"/>
    <lineage>
        <taxon>Bacteria</taxon>
        <taxon>Pseudomonadati</taxon>
        <taxon>Myxococcota</taxon>
        <taxon>Polyangia</taxon>
        <taxon>Polyangiales</taxon>
        <taxon>Polyangiaceae</taxon>
        <taxon>Chondromyces</taxon>
    </lineage>
</organism>
<keyword evidence="4 14" id="KW-0378">Hydrolase</keyword>
<name>A0A0K1ETF7_CHOCO</name>
<evidence type="ECO:0000259" key="17">
    <source>
        <dbReference type="PROSITE" id="PS51217"/>
    </source>
</evidence>
<dbReference type="InterPro" id="IPR014017">
    <property type="entry name" value="DNA_helicase_UvrD-like_C"/>
</dbReference>
<feature type="compositionally biased region" description="Basic and acidic residues" evidence="15">
    <location>
        <begin position="962"/>
        <end position="976"/>
    </location>
</feature>
<keyword evidence="9" id="KW-0234">DNA repair</keyword>